<gene>
    <name evidence="3" type="ORF">HNR73_006892</name>
</gene>
<protein>
    <submittedName>
        <fullName evidence="3">Uncharacterized protein YkwD</fullName>
    </submittedName>
</protein>
<keyword evidence="1" id="KW-0732">Signal</keyword>
<evidence type="ECO:0000259" key="2">
    <source>
        <dbReference type="SMART" id="SM00198"/>
    </source>
</evidence>
<proteinExistence type="predicted"/>
<dbReference type="AlphaFoldDB" id="A0A841FW72"/>
<dbReference type="PRINTS" id="PR00837">
    <property type="entry name" value="V5TPXLIKE"/>
</dbReference>
<dbReference type="SMART" id="SM00198">
    <property type="entry name" value="SCP"/>
    <property type="match status" value="1"/>
</dbReference>
<reference evidence="3 4" key="1">
    <citation type="submission" date="2020-08" db="EMBL/GenBank/DDBJ databases">
        <title>Genomic Encyclopedia of Type Strains, Phase IV (KMG-IV): sequencing the most valuable type-strain genomes for metagenomic binning, comparative biology and taxonomic classification.</title>
        <authorList>
            <person name="Goeker M."/>
        </authorList>
    </citation>
    <scope>NUCLEOTIDE SEQUENCE [LARGE SCALE GENOMIC DNA]</scope>
    <source>
        <strain evidence="3 4">YIM 65646</strain>
    </source>
</reference>
<feature type="chain" id="PRO_5032557717" evidence="1">
    <location>
        <begin position="26"/>
        <end position="178"/>
    </location>
</feature>
<feature type="signal peptide" evidence="1">
    <location>
        <begin position="1"/>
        <end position="25"/>
    </location>
</feature>
<dbReference type="InterPro" id="IPR014044">
    <property type="entry name" value="CAP_dom"/>
</dbReference>
<sequence>MKIRIAAVAAAAGLAALATAAPSYATDTAPTPATFAADVLDAHNAYRDRHGAPHLAHDAELGAKAEDVAGELAASGDLSADAAAQLADGLGVNLAWTNGGDLDGHAIVETWYDQITAYDFDEPGYSEQTGSFTQVVWRDSTGLGTGYAELDGGGWLVVTLYSPAGNVDGEFEGNVARP</sequence>
<dbReference type="Pfam" id="PF00188">
    <property type="entry name" value="CAP"/>
    <property type="match status" value="1"/>
</dbReference>
<dbReference type="EMBL" id="JACHGT010000019">
    <property type="protein sequence ID" value="MBB6039003.1"/>
    <property type="molecule type" value="Genomic_DNA"/>
</dbReference>
<dbReference type="RefSeq" id="WP_184791983.1">
    <property type="nucleotide sequence ID" value="NZ_BONT01000073.1"/>
</dbReference>
<dbReference type="FunFam" id="3.40.33.10:FF:000010">
    <property type="entry name" value="Predicted protein"/>
    <property type="match status" value="1"/>
</dbReference>
<keyword evidence="4" id="KW-1185">Reference proteome</keyword>
<accession>A0A841FW72</accession>
<dbReference type="InterPro" id="IPR001283">
    <property type="entry name" value="CRISP-related"/>
</dbReference>
<evidence type="ECO:0000256" key="1">
    <source>
        <dbReference type="SAM" id="SignalP"/>
    </source>
</evidence>
<feature type="domain" description="SCP" evidence="2">
    <location>
        <begin position="34"/>
        <end position="169"/>
    </location>
</feature>
<dbReference type="InterPro" id="IPR035940">
    <property type="entry name" value="CAP_sf"/>
</dbReference>
<dbReference type="Proteomes" id="UP000548476">
    <property type="component" value="Unassembled WGS sequence"/>
</dbReference>
<dbReference type="SUPFAM" id="SSF55797">
    <property type="entry name" value="PR-1-like"/>
    <property type="match status" value="1"/>
</dbReference>
<dbReference type="Gene3D" id="3.40.33.10">
    <property type="entry name" value="CAP"/>
    <property type="match status" value="1"/>
</dbReference>
<dbReference type="CDD" id="cd05382">
    <property type="entry name" value="CAP_GAPR1-like"/>
    <property type="match status" value="1"/>
</dbReference>
<dbReference type="InterPro" id="IPR034113">
    <property type="entry name" value="SCP_GAPR1-like"/>
</dbReference>
<evidence type="ECO:0000313" key="3">
    <source>
        <dbReference type="EMBL" id="MBB6039003.1"/>
    </source>
</evidence>
<organism evidence="3 4">
    <name type="scientific">Phytomonospora endophytica</name>
    <dbReference type="NCBI Taxonomy" id="714109"/>
    <lineage>
        <taxon>Bacteria</taxon>
        <taxon>Bacillati</taxon>
        <taxon>Actinomycetota</taxon>
        <taxon>Actinomycetes</taxon>
        <taxon>Micromonosporales</taxon>
        <taxon>Micromonosporaceae</taxon>
        <taxon>Phytomonospora</taxon>
    </lineage>
</organism>
<evidence type="ECO:0000313" key="4">
    <source>
        <dbReference type="Proteomes" id="UP000548476"/>
    </source>
</evidence>
<name>A0A841FW72_9ACTN</name>
<dbReference type="PANTHER" id="PTHR10334">
    <property type="entry name" value="CYSTEINE-RICH SECRETORY PROTEIN-RELATED"/>
    <property type="match status" value="1"/>
</dbReference>
<comment type="caution">
    <text evidence="3">The sequence shown here is derived from an EMBL/GenBank/DDBJ whole genome shotgun (WGS) entry which is preliminary data.</text>
</comment>